<dbReference type="EMBL" id="BART01012574">
    <property type="protein sequence ID" value="GAG82692.1"/>
    <property type="molecule type" value="Genomic_DNA"/>
</dbReference>
<evidence type="ECO:0000313" key="1">
    <source>
        <dbReference type="EMBL" id="GAG82692.1"/>
    </source>
</evidence>
<protein>
    <submittedName>
        <fullName evidence="1">Uncharacterized protein</fullName>
    </submittedName>
</protein>
<comment type="caution">
    <text evidence="1">The sequence shown here is derived from an EMBL/GenBank/DDBJ whole genome shotgun (WGS) entry which is preliminary data.</text>
</comment>
<dbReference type="AlphaFoldDB" id="X1BNB6"/>
<proteinExistence type="predicted"/>
<sequence>SREESDEIMSRQAESWRPVVWFKRKQSWAKLKREAHEFTQQLVREGKTEVPKRSPKLGDVVQLTEEASWDASWRNVRLFGITAYAITFAAVPPAKP</sequence>
<reference evidence="1" key="1">
    <citation type="journal article" date="2014" name="Front. Microbiol.">
        <title>High frequency of phylogenetically diverse reductive dehalogenase-homologous genes in deep subseafloor sedimentary metagenomes.</title>
        <authorList>
            <person name="Kawai M."/>
            <person name="Futagami T."/>
            <person name="Toyoda A."/>
            <person name="Takaki Y."/>
            <person name="Nishi S."/>
            <person name="Hori S."/>
            <person name="Arai W."/>
            <person name="Tsubouchi T."/>
            <person name="Morono Y."/>
            <person name="Uchiyama I."/>
            <person name="Ito T."/>
            <person name="Fujiyama A."/>
            <person name="Inagaki F."/>
            <person name="Takami H."/>
        </authorList>
    </citation>
    <scope>NUCLEOTIDE SEQUENCE</scope>
    <source>
        <strain evidence="1">Expedition CK06-06</strain>
    </source>
</reference>
<organism evidence="1">
    <name type="scientific">marine sediment metagenome</name>
    <dbReference type="NCBI Taxonomy" id="412755"/>
    <lineage>
        <taxon>unclassified sequences</taxon>
        <taxon>metagenomes</taxon>
        <taxon>ecological metagenomes</taxon>
    </lineage>
</organism>
<feature type="non-terminal residue" evidence="1">
    <location>
        <position position="1"/>
    </location>
</feature>
<name>X1BNB6_9ZZZZ</name>
<gene>
    <name evidence="1" type="ORF">S01H4_26176</name>
</gene>
<accession>X1BNB6</accession>